<evidence type="ECO:0000313" key="4">
    <source>
        <dbReference type="Proteomes" id="UP000586042"/>
    </source>
</evidence>
<feature type="domain" description="Cas12f1-like TNB" evidence="2">
    <location>
        <begin position="26"/>
        <end position="93"/>
    </location>
</feature>
<keyword evidence="1" id="KW-0238">DNA-binding</keyword>
<keyword evidence="4" id="KW-1185">Reference proteome</keyword>
<dbReference type="NCBIfam" id="TIGR01766">
    <property type="entry name" value="IS200/IS605 family accessory protein TnpB-like domain"/>
    <property type="match status" value="1"/>
</dbReference>
<dbReference type="InterPro" id="IPR010095">
    <property type="entry name" value="Cas12f1-like_TNB"/>
</dbReference>
<dbReference type="EMBL" id="JABWGN010000003">
    <property type="protein sequence ID" value="NUW31710.1"/>
    <property type="molecule type" value="Genomic_DNA"/>
</dbReference>
<dbReference type="RefSeq" id="WP_175589143.1">
    <property type="nucleotide sequence ID" value="NZ_JABWGN010000003.1"/>
</dbReference>
<comment type="caution">
    <text evidence="3">The sequence shown here is derived from an EMBL/GenBank/DDBJ whole genome shotgun (WGS) entry which is preliminary data.</text>
</comment>
<reference evidence="3 4" key="1">
    <citation type="submission" date="2020-06" db="EMBL/GenBank/DDBJ databases">
        <title>Nonomuraea sp. SMC257, a novel actinomycete isolated from soil.</title>
        <authorList>
            <person name="Chanama M."/>
        </authorList>
    </citation>
    <scope>NUCLEOTIDE SEQUENCE [LARGE SCALE GENOMIC DNA]</scope>
    <source>
        <strain evidence="3 4">SMC257</strain>
    </source>
</reference>
<evidence type="ECO:0000259" key="2">
    <source>
        <dbReference type="Pfam" id="PF07282"/>
    </source>
</evidence>
<dbReference type="GO" id="GO:0003677">
    <property type="term" value="F:DNA binding"/>
    <property type="evidence" value="ECO:0007669"/>
    <property type="project" value="UniProtKB-KW"/>
</dbReference>
<accession>A0A7Y6I4S7</accession>
<dbReference type="Proteomes" id="UP000586042">
    <property type="component" value="Unassembled WGS sequence"/>
</dbReference>
<feature type="non-terminal residue" evidence="3">
    <location>
        <position position="1"/>
    </location>
</feature>
<proteinExistence type="predicted"/>
<dbReference type="AlphaFoldDB" id="A0A7Y6I4S7"/>
<sequence>IVIEDLAVTNMVRNRKLAKAISDCGWGVFRRMLNYKTARYGRRLIVVDRWLPSSKTCSACGHLLARLPLGIRTWQCPSCGTRHDWDVNAAKNILAAGLAVSACGSDVRHSGSTRVQSPVKQEPRPVKVGIPRLL</sequence>
<evidence type="ECO:0000313" key="3">
    <source>
        <dbReference type="EMBL" id="NUW31710.1"/>
    </source>
</evidence>
<gene>
    <name evidence="3" type="primary">tnpB</name>
    <name evidence="3" type="ORF">HTZ77_09750</name>
</gene>
<protein>
    <submittedName>
        <fullName evidence="3">IS200/IS605 family element transposase accessory protein TnpB</fullName>
    </submittedName>
</protein>
<name>A0A7Y6I4S7_9ACTN</name>
<dbReference type="Pfam" id="PF07282">
    <property type="entry name" value="Cas12f1-like_TNB"/>
    <property type="match status" value="1"/>
</dbReference>
<organism evidence="3 4">
    <name type="scientific">Nonomuraea montanisoli</name>
    <dbReference type="NCBI Taxonomy" id="2741721"/>
    <lineage>
        <taxon>Bacteria</taxon>
        <taxon>Bacillati</taxon>
        <taxon>Actinomycetota</taxon>
        <taxon>Actinomycetes</taxon>
        <taxon>Streptosporangiales</taxon>
        <taxon>Streptosporangiaceae</taxon>
        <taxon>Nonomuraea</taxon>
    </lineage>
</organism>
<evidence type="ECO:0000256" key="1">
    <source>
        <dbReference type="ARBA" id="ARBA00023125"/>
    </source>
</evidence>
<dbReference type="NCBIfam" id="NF040570">
    <property type="entry name" value="guided_TnpB"/>
    <property type="match status" value="1"/>
</dbReference>